<keyword evidence="2" id="KW-1185">Reference proteome</keyword>
<sequence length="310" mass="34868">MTETTIKERVSGATSGAYIKNDIGIELFYRVWEPTEFPKAHLVFVHSHGEHISRYIDVFDQFSKVGIKVLAFDQVGCGETGRRANDIGGAMGLKRVLLDISLMIEQIYRPDIPLFLMGHSFGGAAILNYLERGSMRELLYGAIASAPCIEVYKDSIPPNIVKHSLTFLASYFPRLKVSVGVDISLLSRKKSVIELYKKDPFVFSKCALVQLQDVLIGCQNLLKEGYKKICVPRLLLAHGTGDRITSYEATYSLATKLEGTGNIKQLEMKTYDGFYHELHFEPESDEVLANYIKWIFDQLPKDSSLQPTTK</sequence>
<proteinExistence type="predicted"/>
<gene>
    <name evidence="1" type="ORF">DSO57_1004504</name>
</gene>
<dbReference type="EMBL" id="QTSX02000011">
    <property type="protein sequence ID" value="KAJ9090257.1"/>
    <property type="molecule type" value="Genomic_DNA"/>
</dbReference>
<evidence type="ECO:0000313" key="1">
    <source>
        <dbReference type="EMBL" id="KAJ9090257.1"/>
    </source>
</evidence>
<reference evidence="1" key="1">
    <citation type="submission" date="2022-04" db="EMBL/GenBank/DDBJ databases">
        <title>Genome of the entomopathogenic fungus Entomophthora muscae.</title>
        <authorList>
            <person name="Elya C."/>
            <person name="Lovett B.R."/>
            <person name="Lee E."/>
            <person name="Macias A.M."/>
            <person name="Hajek A.E."/>
            <person name="De Bivort B.L."/>
            <person name="Kasson M.T."/>
            <person name="De Fine Licht H.H."/>
            <person name="Stajich J.E."/>
        </authorList>
    </citation>
    <scope>NUCLEOTIDE SEQUENCE</scope>
    <source>
        <strain evidence="1">Berkeley</strain>
    </source>
</reference>
<accession>A0ACC2UV60</accession>
<comment type="caution">
    <text evidence="1">The sequence shown here is derived from an EMBL/GenBank/DDBJ whole genome shotgun (WGS) entry which is preliminary data.</text>
</comment>
<dbReference type="Proteomes" id="UP001165960">
    <property type="component" value="Unassembled WGS sequence"/>
</dbReference>
<organism evidence="1 2">
    <name type="scientific">Entomophthora muscae</name>
    <dbReference type="NCBI Taxonomy" id="34485"/>
    <lineage>
        <taxon>Eukaryota</taxon>
        <taxon>Fungi</taxon>
        <taxon>Fungi incertae sedis</taxon>
        <taxon>Zoopagomycota</taxon>
        <taxon>Entomophthoromycotina</taxon>
        <taxon>Entomophthoromycetes</taxon>
        <taxon>Entomophthorales</taxon>
        <taxon>Entomophthoraceae</taxon>
        <taxon>Entomophthora</taxon>
    </lineage>
</organism>
<evidence type="ECO:0000313" key="2">
    <source>
        <dbReference type="Proteomes" id="UP001165960"/>
    </source>
</evidence>
<name>A0ACC2UV60_9FUNG</name>
<protein>
    <submittedName>
        <fullName evidence="1">Uncharacterized protein</fullName>
    </submittedName>
</protein>